<dbReference type="GO" id="GO:0046872">
    <property type="term" value="F:metal ion binding"/>
    <property type="evidence" value="ECO:0007669"/>
    <property type="project" value="UniProtKB-KW"/>
</dbReference>
<protein>
    <submittedName>
        <fullName evidence="4">Uncharacterized damage-inducible protein DinB (Forms a four-helix bundle)</fullName>
    </submittedName>
</protein>
<dbReference type="PANTHER" id="PTHR37302">
    <property type="entry name" value="SLR1116 PROTEIN"/>
    <property type="match status" value="1"/>
</dbReference>
<feature type="binding site" evidence="3">
    <location>
        <position position="40"/>
    </location>
    <ligand>
        <name>a divalent metal cation</name>
        <dbReference type="ChEBI" id="CHEBI:60240"/>
    </ligand>
</feature>
<evidence type="ECO:0000313" key="4">
    <source>
        <dbReference type="EMBL" id="SEP82513.1"/>
    </source>
</evidence>
<proteinExistence type="inferred from homology"/>
<dbReference type="SUPFAM" id="SSF109854">
    <property type="entry name" value="DinB/YfiT-like putative metalloenzymes"/>
    <property type="match status" value="1"/>
</dbReference>
<dbReference type="RefSeq" id="WP_091466609.1">
    <property type="nucleotide sequence ID" value="NZ_FOEI01000002.1"/>
</dbReference>
<dbReference type="OrthoDB" id="9811413at2"/>
<reference evidence="4 5" key="1">
    <citation type="submission" date="2016-10" db="EMBL/GenBank/DDBJ databases">
        <authorList>
            <person name="de Groot N.N."/>
        </authorList>
    </citation>
    <scope>NUCLEOTIDE SEQUENCE [LARGE SCALE GENOMIC DNA]</scope>
    <source>
        <strain evidence="4 5">DSM 27078</strain>
    </source>
</reference>
<dbReference type="STRING" id="1299341.SAMN05444005_102439"/>
<dbReference type="Gene3D" id="1.20.120.450">
    <property type="entry name" value="dinb family like domain"/>
    <property type="match status" value="1"/>
</dbReference>
<dbReference type="EMBL" id="FOEI01000002">
    <property type="protein sequence ID" value="SEP82513.1"/>
    <property type="molecule type" value="Genomic_DNA"/>
</dbReference>
<dbReference type="InterPro" id="IPR034660">
    <property type="entry name" value="DinB/YfiT-like"/>
</dbReference>
<keyword evidence="2 3" id="KW-0479">Metal-binding</keyword>
<keyword evidence="5" id="KW-1185">Reference proteome</keyword>
<feature type="binding site" evidence="3">
    <location>
        <position position="122"/>
    </location>
    <ligand>
        <name>a divalent metal cation</name>
        <dbReference type="ChEBI" id="CHEBI:60240"/>
    </ligand>
</feature>
<evidence type="ECO:0000256" key="1">
    <source>
        <dbReference type="ARBA" id="ARBA00008635"/>
    </source>
</evidence>
<comment type="similarity">
    <text evidence="1">Belongs to the DinB family.</text>
</comment>
<accession>A0A1H9B1G6</accession>
<dbReference type="InterPro" id="IPR007837">
    <property type="entry name" value="DinB"/>
</dbReference>
<dbReference type="AlphaFoldDB" id="A0A1H9B1G6"/>
<evidence type="ECO:0000256" key="3">
    <source>
        <dbReference type="PIRSR" id="PIRSR607837-1"/>
    </source>
</evidence>
<gene>
    <name evidence="4" type="ORF">SAMN05444005_102439</name>
</gene>
<sequence>MKDFYLDKFQYTFDKNQEMIAYLCENESLLNEKIHFLISHILNAHEIWMTRILKVPTQFGVWQLQEYSNMTKIDKENFDLTKQILESKDLNEKVDYKTSTGEFYSNVLHELLFHVVNHSSYHRAQINSELKSLGLKPLITDYVFYKRQ</sequence>
<dbReference type="Proteomes" id="UP000198648">
    <property type="component" value="Unassembled WGS sequence"/>
</dbReference>
<name>A0A1H9B1G6_9FLAO</name>
<evidence type="ECO:0000313" key="5">
    <source>
        <dbReference type="Proteomes" id="UP000198648"/>
    </source>
</evidence>
<evidence type="ECO:0000256" key="2">
    <source>
        <dbReference type="ARBA" id="ARBA00022723"/>
    </source>
</evidence>
<dbReference type="Pfam" id="PF05163">
    <property type="entry name" value="DinB"/>
    <property type="match status" value="1"/>
</dbReference>
<organism evidence="4 5">
    <name type="scientific">Flavobacterium urocaniciphilum</name>
    <dbReference type="NCBI Taxonomy" id="1299341"/>
    <lineage>
        <taxon>Bacteria</taxon>
        <taxon>Pseudomonadati</taxon>
        <taxon>Bacteroidota</taxon>
        <taxon>Flavobacteriia</taxon>
        <taxon>Flavobacteriales</taxon>
        <taxon>Flavobacteriaceae</taxon>
        <taxon>Flavobacterium</taxon>
    </lineage>
</organism>
<dbReference type="PANTHER" id="PTHR37302:SF3">
    <property type="entry name" value="DAMAGE-INDUCIBLE PROTEIN DINB"/>
    <property type="match status" value="1"/>
</dbReference>
<feature type="binding site" evidence="3">
    <location>
        <position position="118"/>
    </location>
    <ligand>
        <name>a divalent metal cation</name>
        <dbReference type="ChEBI" id="CHEBI:60240"/>
    </ligand>
</feature>